<keyword evidence="1 3" id="KW-0378">Hydrolase</keyword>
<dbReference type="EC" id="3.3.2.1" evidence="3"/>
<evidence type="ECO:0000256" key="1">
    <source>
        <dbReference type="ARBA" id="ARBA00022801"/>
    </source>
</evidence>
<dbReference type="InterPro" id="IPR016291">
    <property type="entry name" value="Isochorismatase"/>
</dbReference>
<dbReference type="SUPFAM" id="SSF52499">
    <property type="entry name" value="Isochorismatase-like hydrolases"/>
    <property type="match status" value="1"/>
</dbReference>
<dbReference type="HOGENOM" id="CLU_068979_2_1_11"/>
<feature type="domain" description="Isochorismatase-like" evidence="2">
    <location>
        <begin position="35"/>
        <end position="190"/>
    </location>
</feature>
<dbReference type="GO" id="GO:0008908">
    <property type="term" value="F:isochorismatase activity"/>
    <property type="evidence" value="ECO:0007669"/>
    <property type="project" value="UniProtKB-EC"/>
</dbReference>
<dbReference type="InterPro" id="IPR050272">
    <property type="entry name" value="Isochorismatase-like_hydrls"/>
</dbReference>
<dbReference type="InParanoid" id="C7PW82"/>
<dbReference type="RefSeq" id="WP_015793059.1">
    <property type="nucleotide sequence ID" value="NC_013131.1"/>
</dbReference>
<gene>
    <name evidence="3" type="ordered locus">Caci_4467</name>
</gene>
<dbReference type="KEGG" id="cai:Caci_4467"/>
<dbReference type="Proteomes" id="UP000000851">
    <property type="component" value="Chromosome"/>
</dbReference>
<dbReference type="PANTHER" id="PTHR43540:SF3">
    <property type="entry name" value="ENTEROBACTIN SYNTHASE COMPONENT B"/>
    <property type="match status" value="1"/>
</dbReference>
<dbReference type="PRINTS" id="PR01398">
    <property type="entry name" value="ISCHRISMTASE"/>
</dbReference>
<reference evidence="3 4" key="1">
    <citation type="journal article" date="2009" name="Stand. Genomic Sci.">
        <title>Complete genome sequence of Catenulispora acidiphila type strain (ID 139908).</title>
        <authorList>
            <person name="Copeland A."/>
            <person name="Lapidus A."/>
            <person name="Glavina Del Rio T."/>
            <person name="Nolan M."/>
            <person name="Lucas S."/>
            <person name="Chen F."/>
            <person name="Tice H."/>
            <person name="Cheng J.F."/>
            <person name="Bruce D."/>
            <person name="Goodwin L."/>
            <person name="Pitluck S."/>
            <person name="Mikhailova N."/>
            <person name="Pati A."/>
            <person name="Ivanova N."/>
            <person name="Mavromatis K."/>
            <person name="Chen A."/>
            <person name="Palaniappan K."/>
            <person name="Chain P."/>
            <person name="Land M."/>
            <person name="Hauser L."/>
            <person name="Chang Y.J."/>
            <person name="Jeffries C.D."/>
            <person name="Chertkov O."/>
            <person name="Brettin T."/>
            <person name="Detter J.C."/>
            <person name="Han C."/>
            <person name="Ali Z."/>
            <person name="Tindall B.J."/>
            <person name="Goker M."/>
            <person name="Bristow J."/>
            <person name="Eisen J.A."/>
            <person name="Markowitz V."/>
            <person name="Hugenholtz P."/>
            <person name="Kyrpides N.C."/>
            <person name="Klenk H.P."/>
        </authorList>
    </citation>
    <scope>NUCLEOTIDE SEQUENCE [LARGE SCALE GENOMIC DNA]</scope>
    <source>
        <strain evidence="4">DSM 44928 / JCM 14897 / NBRC 102108 / NRRL B-24433 / ID139908</strain>
    </source>
</reference>
<proteinExistence type="predicted"/>
<dbReference type="InterPro" id="IPR000868">
    <property type="entry name" value="Isochorismatase-like_dom"/>
</dbReference>
<name>C7PW82_CATAD</name>
<dbReference type="PANTHER" id="PTHR43540">
    <property type="entry name" value="PEROXYUREIDOACRYLATE/UREIDOACRYLATE AMIDOHYDROLASE-RELATED"/>
    <property type="match status" value="1"/>
</dbReference>
<evidence type="ECO:0000313" key="3">
    <source>
        <dbReference type="EMBL" id="ACU73330.1"/>
    </source>
</evidence>
<sequence length="201" mass="21834">MSASGIEPIEPYRLPAEGELPVQRVAWTPEPGRAVLLIHDMREHFLRFFPAGRDPLATLVANTVRLREACAAAGIPVVFAAQPGGEELEPDRAIVPELAPRPGDKVLTKRRHSAFHRTPPADVLWQTGRDQVIVCGVYAHIGCLTSCVEAFSRDVQAFLVADAVADFSPEKHRAALMLAAEVCAMTPTTDQLLRALAEAAR</sequence>
<dbReference type="eggNOG" id="COG1535">
    <property type="taxonomic scope" value="Bacteria"/>
</dbReference>
<dbReference type="OrthoDB" id="5794853at2"/>
<dbReference type="Gene3D" id="3.40.50.850">
    <property type="entry name" value="Isochorismatase-like"/>
    <property type="match status" value="1"/>
</dbReference>
<organism evidence="3 4">
    <name type="scientific">Catenulispora acidiphila (strain DSM 44928 / JCM 14897 / NBRC 102108 / NRRL B-24433 / ID139908)</name>
    <dbReference type="NCBI Taxonomy" id="479433"/>
    <lineage>
        <taxon>Bacteria</taxon>
        <taxon>Bacillati</taxon>
        <taxon>Actinomycetota</taxon>
        <taxon>Actinomycetes</taxon>
        <taxon>Catenulisporales</taxon>
        <taxon>Catenulisporaceae</taxon>
        <taxon>Catenulispora</taxon>
    </lineage>
</organism>
<evidence type="ECO:0000259" key="2">
    <source>
        <dbReference type="Pfam" id="PF00857"/>
    </source>
</evidence>
<accession>C7PW82</accession>
<protein>
    <submittedName>
        <fullName evidence="3">Isochorismatase</fullName>
        <ecNumber evidence="3">3.3.2.1</ecNumber>
    </submittedName>
</protein>
<dbReference type="InterPro" id="IPR036380">
    <property type="entry name" value="Isochorismatase-like_sf"/>
</dbReference>
<dbReference type="AlphaFoldDB" id="C7PW82"/>
<dbReference type="EMBL" id="CP001700">
    <property type="protein sequence ID" value="ACU73330.1"/>
    <property type="molecule type" value="Genomic_DNA"/>
</dbReference>
<dbReference type="STRING" id="479433.Caci_4467"/>
<evidence type="ECO:0000313" key="4">
    <source>
        <dbReference type="Proteomes" id="UP000000851"/>
    </source>
</evidence>
<dbReference type="Pfam" id="PF00857">
    <property type="entry name" value="Isochorismatase"/>
    <property type="match status" value="1"/>
</dbReference>
<keyword evidence="4" id="KW-1185">Reference proteome</keyword>